<reference evidence="6 7" key="1">
    <citation type="journal article" date="2010" name="Stand. Genomic Sci.">
        <title>Non-contiguous finished genome sequence of Aminomonas paucivorans type strain (GLU-3).</title>
        <authorList>
            <person name="Pitluck S."/>
            <person name="Yasawong M."/>
            <person name="Held B."/>
            <person name="Lapidus A."/>
            <person name="Nolan M."/>
            <person name="Copeland A."/>
            <person name="Lucas S."/>
            <person name="Del Rio T.G."/>
            <person name="Tice H."/>
            <person name="Cheng J.F."/>
            <person name="Chertkov O."/>
            <person name="Goodwin L."/>
            <person name="Tapia R."/>
            <person name="Han C."/>
            <person name="Liolios K."/>
            <person name="Ivanova N."/>
            <person name="Mavromatis K."/>
            <person name="Ovchinnikova G."/>
            <person name="Pati A."/>
            <person name="Chen A."/>
            <person name="Palaniappan K."/>
            <person name="Land M."/>
            <person name="Hauser L."/>
            <person name="Chang Y.J."/>
            <person name="Jeffries C.D."/>
            <person name="Pukall R."/>
            <person name="Spring S."/>
            <person name="Rohde M."/>
            <person name="Sikorski J."/>
            <person name="Goker M."/>
            <person name="Woyke T."/>
            <person name="Bristow J."/>
            <person name="Eisen J.A."/>
            <person name="Markowitz V."/>
            <person name="Hugenholtz P."/>
            <person name="Kyrpides N.C."/>
            <person name="Klenk H.P."/>
        </authorList>
    </citation>
    <scope>NUCLEOTIDE SEQUENCE [LARGE SCALE GENOMIC DNA]</scope>
    <source>
        <strain evidence="6 7">DSM 12260</strain>
    </source>
</reference>
<dbReference type="PaxDb" id="584708-Apau_1207"/>
<keyword evidence="1" id="KW-0963">Cytoplasm</keyword>
<dbReference type="InterPro" id="IPR036388">
    <property type="entry name" value="WH-like_DNA-bd_sf"/>
</dbReference>
<dbReference type="eggNOG" id="COG1386">
    <property type="taxonomic scope" value="Bacteria"/>
</dbReference>
<dbReference type="PANTHER" id="PTHR34298:SF2">
    <property type="entry name" value="SEGREGATION AND CONDENSATION PROTEIN B"/>
    <property type="match status" value="1"/>
</dbReference>
<dbReference type="PANTHER" id="PTHR34298">
    <property type="entry name" value="SEGREGATION AND CONDENSATION PROTEIN B"/>
    <property type="match status" value="1"/>
</dbReference>
<dbReference type="SUPFAM" id="SSF46785">
    <property type="entry name" value="Winged helix' DNA-binding domain"/>
    <property type="match status" value="2"/>
</dbReference>
<evidence type="ECO:0000313" key="6">
    <source>
        <dbReference type="EMBL" id="EFQ23633.1"/>
    </source>
</evidence>
<dbReference type="InterPro" id="IPR005234">
    <property type="entry name" value="ScpB_csome_segregation"/>
</dbReference>
<dbReference type="STRING" id="584708.Apau_1207"/>
<dbReference type="PIRSF" id="PIRSF019345">
    <property type="entry name" value="ScpB"/>
    <property type="match status" value="1"/>
</dbReference>
<dbReference type="AlphaFoldDB" id="E3CYA0"/>
<accession>E3CYA0</accession>
<dbReference type="EMBL" id="CM001022">
    <property type="protein sequence ID" value="EFQ23633.1"/>
    <property type="molecule type" value="Genomic_DNA"/>
</dbReference>
<dbReference type="Proteomes" id="UP000005096">
    <property type="component" value="Chromosome"/>
</dbReference>
<dbReference type="HOGENOM" id="CLU_045647_5_2_0"/>
<keyword evidence="4" id="KW-0131">Cell cycle</keyword>
<keyword evidence="2" id="KW-0132">Cell division</keyword>
<organism evidence="6 7">
    <name type="scientific">Aminomonas paucivorans DSM 12260</name>
    <dbReference type="NCBI Taxonomy" id="584708"/>
    <lineage>
        <taxon>Bacteria</taxon>
        <taxon>Thermotogati</taxon>
        <taxon>Synergistota</taxon>
        <taxon>Synergistia</taxon>
        <taxon>Synergistales</taxon>
        <taxon>Synergistaceae</taxon>
        <taxon>Aminomonas</taxon>
    </lineage>
</organism>
<feature type="region of interest" description="Disordered" evidence="5">
    <location>
        <begin position="181"/>
        <end position="200"/>
    </location>
</feature>
<dbReference type="InterPro" id="IPR036390">
    <property type="entry name" value="WH_DNA-bd_sf"/>
</dbReference>
<dbReference type="Gene3D" id="1.10.10.10">
    <property type="entry name" value="Winged helix-like DNA-binding domain superfamily/Winged helix DNA-binding domain"/>
    <property type="match status" value="2"/>
</dbReference>
<evidence type="ECO:0000256" key="5">
    <source>
        <dbReference type="SAM" id="MobiDB-lite"/>
    </source>
</evidence>
<dbReference type="NCBIfam" id="TIGR00281">
    <property type="entry name" value="SMC-Scp complex subunit ScpB"/>
    <property type="match status" value="1"/>
</dbReference>
<dbReference type="GO" id="GO:0051304">
    <property type="term" value="P:chromosome separation"/>
    <property type="evidence" value="ECO:0007669"/>
    <property type="project" value="InterPro"/>
</dbReference>
<evidence type="ECO:0000256" key="2">
    <source>
        <dbReference type="ARBA" id="ARBA00022618"/>
    </source>
</evidence>
<evidence type="ECO:0000313" key="7">
    <source>
        <dbReference type="Proteomes" id="UP000005096"/>
    </source>
</evidence>
<gene>
    <name evidence="6" type="ORF">Apau_1207</name>
</gene>
<evidence type="ECO:0000256" key="3">
    <source>
        <dbReference type="ARBA" id="ARBA00022829"/>
    </source>
</evidence>
<protein>
    <submittedName>
        <fullName evidence="6">Condensin subunit ScpB</fullName>
    </submittedName>
</protein>
<sequence length="200" mass="21461">MRISPSASAEPLGLVDRQVEALLFVSSTPLEVGELAGFLGLSASAIRQSLERLKDHYATGHGLVLLGLAGGWQLATAPDLGDLVANFRDTAQSQRVRLSRAAVETLAAVAYHQPVTRAEVEELRGVRCDRVLETLLRHGLVRVAGRRKSTGTPLLYRTTSRFLELFGLGGLGELPSLEDLQDVLPPEAGGETDPSEEESP</sequence>
<evidence type="ECO:0000256" key="1">
    <source>
        <dbReference type="ARBA" id="ARBA00022490"/>
    </source>
</evidence>
<dbReference type="Pfam" id="PF04079">
    <property type="entry name" value="SMC_ScpB"/>
    <property type="match status" value="1"/>
</dbReference>
<proteinExistence type="predicted"/>
<dbReference type="GO" id="GO:0051301">
    <property type="term" value="P:cell division"/>
    <property type="evidence" value="ECO:0007669"/>
    <property type="project" value="UniProtKB-KW"/>
</dbReference>
<keyword evidence="7" id="KW-1185">Reference proteome</keyword>
<dbReference type="RefSeq" id="WP_006300835.1">
    <property type="nucleotide sequence ID" value="NZ_CM001022.1"/>
</dbReference>
<name>E3CYA0_9BACT</name>
<keyword evidence="3" id="KW-0159">Chromosome partition</keyword>
<evidence type="ECO:0000256" key="4">
    <source>
        <dbReference type="ARBA" id="ARBA00023306"/>
    </source>
</evidence>